<feature type="transmembrane region" description="Helical" evidence="2">
    <location>
        <begin position="1786"/>
        <end position="1805"/>
    </location>
</feature>
<feature type="region of interest" description="Disordered" evidence="1">
    <location>
        <begin position="79"/>
        <end position="134"/>
    </location>
</feature>
<feature type="transmembrane region" description="Helical" evidence="2">
    <location>
        <begin position="503"/>
        <end position="524"/>
    </location>
</feature>
<feature type="transmembrane region" description="Helical" evidence="2">
    <location>
        <begin position="1148"/>
        <end position="1165"/>
    </location>
</feature>
<feature type="transmembrane region" description="Helical" evidence="2">
    <location>
        <begin position="1032"/>
        <end position="1050"/>
    </location>
</feature>
<feature type="transmembrane region" description="Helical" evidence="2">
    <location>
        <begin position="201"/>
        <end position="222"/>
    </location>
</feature>
<feature type="transmembrane region" description="Helical" evidence="2">
    <location>
        <begin position="1281"/>
        <end position="1301"/>
    </location>
</feature>
<feature type="transmembrane region" description="Helical" evidence="2">
    <location>
        <begin position="168"/>
        <end position="189"/>
    </location>
</feature>
<feature type="transmembrane region" description="Helical" evidence="2">
    <location>
        <begin position="698"/>
        <end position="720"/>
    </location>
</feature>
<feature type="transmembrane region" description="Helical" evidence="2">
    <location>
        <begin position="1172"/>
        <end position="1191"/>
    </location>
</feature>
<evidence type="ECO:0000313" key="4">
    <source>
        <dbReference type="Proteomes" id="UP000625527"/>
    </source>
</evidence>
<feature type="transmembrane region" description="Helical" evidence="2">
    <location>
        <begin position="1056"/>
        <end position="1076"/>
    </location>
</feature>
<sequence>MTDMWGPWRDIERRLTDTTRCPDCGTDLVTSVCTRCGLDLGVDRAHEVRRLSFEAAGLLRRRDALIAEMRAAHALQRVTAPAERELPPAPTSLPAAPKVGAGEAGRSAPARRRTPSTPVRVAAPPRSPAKRLRPRRDISMQPILAGAGAALLAVAAIVFVFFTFGDNLALRAVVTGIVTVTAATVAALLRRGGLRTTSEAVAALAAVLCWVDVELAMQAGFLGGLDPAMARAVVLAGLAPAFVAVGYRLRVRTWASAGLVAALAVPLSAAAGLPGPARSAWSAWWWVAAFVLVAFVAWAAMRLVPTIATRLGTSLGVERGMLRAVRAAALPAALAASLMATEILSLTRMGAITALWSAVVAVAVAGGYLLRIRSWMSVAALAAPATPALAVAGVPGAAWTTSAPWSAWWWTLGCVLVAFVALAAMRAVPAFGRRLGDDPVTPFDAESQFLRVVRAAGIPAALVVSVAAPATPPLSHAGTTAILWSAVVAAALLGGYLLRVRSWVTAAVLASLAVPALVAAALPVSAWSAWSWTSAGVVTAFTALVALRGLPRAARRLGDGLGRPFTAEAGVLRVVRGAGFPLALLASCLATAIPPLNGWGTTTVLWSAVVAVALGAGWALRVRSWMSVALLAVLPLPLLGEPAFLGGMPGVAWRWTGEFLLVAVLAWVGGRVVGPIARRLGVTDPAATFRAELFFLRLVRGAGIPLALAAATALPLVAAFGSPPDTALSGRFPLTSAALWLAVILFGAVAGHWLRVRAWLSAALLTAPLLPFWAVGVLDAEFGVSWPISLAYLAAALLTLLPRAADVVSGLRLAARFAPERTVLDVGAGVAVVIAVIRSIGVQQPDLLPGTGGTAVLVALAAVTAALLRRFTHHRIWLFAGGALAVAAGALLGWGPGDPSVGWAPLGAACAWTALAVLTAPRLIRSARLGSVHGALASRTRDDLLLSGWVVVAAAAVPAAILVLGRAMDLWAAALSAPRADWLLPASAPVGPMFGAGVASALPAWAGLGTVALAAITLLATRLAPGDHPARLERLAAPYLALLAMVGLTLHPGLPAVATLVLLGLLGLALVAATAARQAAWPRLVPVVDAVQNAGRVLARAAEGLRVIGGRPVAAVERRHVRHAALAGSVAVIALLGAYSWLSRPTAVAGALAVSALVLALRGTYPRPAHPWLVGVAYVYPLVVLGVVLAWLDLSLVAAVCTVSAVASLVTIAVTLGSRTSRNEWYVVLGVTALPFLAGVVTVVFERTWWSAGAAAAMLALELVLLLTARAGLPVLVRAGSAFLLLPTASVMITSAGAMILEVSGSPYVLPTAATFVSAVAAGAARVAERIDARVPDGGPDLARVIRGMLERSALLTGSITILLAYARPAAGPDIAVAVLLVLAAGAALVARERGRRRVWLLAGALLLAALWTALSSRGVRLVEAYTFPPAAGAVLVGVLIAWRLGRSRTTDGDDDGLRGRADRPGTRDADGPTAPPRPARNAWALAGAGVALAVVPTFIVYLTRADAGDWRAWALAAVALAALGSTLLAGRLTWARPARLGLTGAAAFAALAGVIESWRVAPMPGAWPGDRGVRSRVADVGGASSSTVDRIGEPFVGIPAATDPAFVVGLVWAAVAVAVLVLSVLAARPAAGPRLTGLLRGYGFVPALVLGTASVLAHMEPAWGAVITLLVVELGLLTLLVLGVRRLVAGGAVGAPPWLVWVCAALVAIAAWAPRELRVETFSAPLGVALILAGWVALRDGIRRDRAGATAGSATAGATAAGTTAAGAPGGTPPRIGTWPVGFAGSWRTLALGILALVGPSVLSTATDPLTVRASGVVFVALMAVLAGSRLRLSAPFWLGVVTLGVEVLVVFAKLGVGVSPLPWILTLVPAAIVLLIIATLDERRTAASGGTAAYLRDLR</sequence>
<evidence type="ECO:0000256" key="1">
    <source>
        <dbReference type="SAM" id="MobiDB-lite"/>
    </source>
</evidence>
<protein>
    <recommendedName>
        <fullName evidence="5">Integral membrane protein</fullName>
    </recommendedName>
</protein>
<feature type="transmembrane region" description="Helical" evidence="2">
    <location>
        <begin position="732"/>
        <end position="751"/>
    </location>
</feature>
<feature type="transmembrane region" description="Helical" evidence="2">
    <location>
        <begin position="944"/>
        <end position="965"/>
    </location>
</feature>
<feature type="transmembrane region" description="Helical" evidence="2">
    <location>
        <begin position="1720"/>
        <end position="1739"/>
    </location>
</feature>
<feature type="transmembrane region" description="Helical" evidence="2">
    <location>
        <begin position="1124"/>
        <end position="1142"/>
    </location>
</feature>
<feature type="transmembrane region" description="Helical" evidence="2">
    <location>
        <begin position="1863"/>
        <end position="1882"/>
    </location>
</feature>
<feature type="transmembrane region" description="Helical" evidence="2">
    <location>
        <begin position="1541"/>
        <end position="1562"/>
    </location>
</feature>
<feature type="transmembrane region" description="Helical" evidence="2">
    <location>
        <begin position="324"/>
        <end position="344"/>
    </location>
</feature>
<feature type="transmembrane region" description="Helical" evidence="2">
    <location>
        <begin position="758"/>
        <end position="778"/>
    </location>
</feature>
<feature type="transmembrane region" description="Helical" evidence="2">
    <location>
        <begin position="1664"/>
        <end position="1684"/>
    </location>
</feature>
<accession>A0ABR9MTU0</accession>
<feature type="transmembrane region" description="Helical" evidence="2">
    <location>
        <begin position="1375"/>
        <end position="1392"/>
    </location>
</feature>
<proteinExistence type="predicted"/>
<keyword evidence="2" id="KW-1133">Transmembrane helix</keyword>
<reference evidence="3 4" key="1">
    <citation type="submission" date="2020-10" db="EMBL/GenBank/DDBJ databases">
        <title>Myceligenerans pegani sp. nov., an endophytic actinomycete isolated from Peganum harmala L. in Xinjiang, China.</title>
        <authorList>
            <person name="Xin L."/>
        </authorList>
    </citation>
    <scope>NUCLEOTIDE SEQUENCE [LARGE SCALE GENOMIC DNA]</scope>
    <source>
        <strain evidence="3 4">TRM65318</strain>
    </source>
</reference>
<feature type="transmembrane region" description="Helical" evidence="2">
    <location>
        <begin position="283"/>
        <end position="304"/>
    </location>
</feature>
<feature type="transmembrane region" description="Helical" evidence="2">
    <location>
        <begin position="993"/>
        <end position="1020"/>
    </location>
</feature>
<keyword evidence="2" id="KW-0812">Transmembrane</keyword>
<evidence type="ECO:0008006" key="5">
    <source>
        <dbReference type="Google" id="ProtNLM"/>
    </source>
</evidence>
<feature type="transmembrane region" description="Helical" evidence="2">
    <location>
        <begin position="481"/>
        <end position="498"/>
    </location>
</feature>
<feature type="transmembrane region" description="Helical" evidence="2">
    <location>
        <begin position="599"/>
        <end position="620"/>
    </location>
</feature>
<feature type="transmembrane region" description="Helical" evidence="2">
    <location>
        <begin position="1511"/>
        <end position="1529"/>
    </location>
</feature>
<feature type="transmembrane region" description="Helical" evidence="2">
    <location>
        <begin position="1811"/>
        <end position="1829"/>
    </location>
</feature>
<feature type="transmembrane region" description="Helical" evidence="2">
    <location>
        <begin position="784"/>
        <end position="801"/>
    </location>
</feature>
<name>A0ABR9MTU0_9MICO</name>
<gene>
    <name evidence="3" type="ORF">IHE71_01830</name>
</gene>
<feature type="transmembrane region" description="Helical" evidence="2">
    <location>
        <begin position="254"/>
        <end position="271"/>
    </location>
</feature>
<feature type="transmembrane region" description="Helical" evidence="2">
    <location>
        <begin position="571"/>
        <end position="593"/>
    </location>
</feature>
<feature type="transmembrane region" description="Helical" evidence="2">
    <location>
        <begin position="228"/>
        <end position="247"/>
    </location>
</feature>
<feature type="transmembrane region" description="Helical" evidence="2">
    <location>
        <begin position="407"/>
        <end position="428"/>
    </location>
</feature>
<feature type="transmembrane region" description="Helical" evidence="2">
    <location>
        <begin position="1250"/>
        <end position="1269"/>
    </location>
</feature>
<organism evidence="3 4">
    <name type="scientific">Myceligenerans pegani</name>
    <dbReference type="NCBI Taxonomy" id="2776917"/>
    <lineage>
        <taxon>Bacteria</taxon>
        <taxon>Bacillati</taxon>
        <taxon>Actinomycetota</taxon>
        <taxon>Actinomycetes</taxon>
        <taxon>Micrococcales</taxon>
        <taxon>Promicromonosporaceae</taxon>
        <taxon>Myceligenerans</taxon>
    </lineage>
</organism>
<comment type="caution">
    <text evidence="3">The sequence shown here is derived from an EMBL/GenBank/DDBJ whole genome shotgun (WGS) entry which is preliminary data.</text>
</comment>
<feature type="transmembrane region" description="Helical" evidence="2">
    <location>
        <begin position="1197"/>
        <end position="1218"/>
    </location>
</feature>
<feature type="region of interest" description="Disordered" evidence="1">
    <location>
        <begin position="1451"/>
        <end position="1479"/>
    </location>
</feature>
<keyword evidence="2" id="KW-0472">Membrane</keyword>
<feature type="transmembrane region" description="Helical" evidence="2">
    <location>
        <begin position="822"/>
        <end position="841"/>
    </location>
</feature>
<feature type="transmembrane region" description="Helical" evidence="2">
    <location>
        <begin position="627"/>
        <end position="647"/>
    </location>
</feature>
<evidence type="ECO:0000313" key="3">
    <source>
        <dbReference type="EMBL" id="MBE1874446.1"/>
    </source>
</evidence>
<feature type="transmembrane region" description="Helical" evidence="2">
    <location>
        <begin position="530"/>
        <end position="550"/>
    </location>
</feature>
<feature type="transmembrane region" description="Helical" evidence="2">
    <location>
        <begin position="1836"/>
        <end position="1857"/>
    </location>
</feature>
<feature type="transmembrane region" description="Helical" evidence="2">
    <location>
        <begin position="377"/>
        <end position="401"/>
    </location>
</feature>
<feature type="transmembrane region" description="Helical" evidence="2">
    <location>
        <begin position="143"/>
        <end position="162"/>
    </location>
</feature>
<feature type="transmembrane region" description="Helical" evidence="2">
    <location>
        <begin position="847"/>
        <end position="868"/>
    </location>
</feature>
<feature type="transmembrane region" description="Helical" evidence="2">
    <location>
        <begin position="449"/>
        <end position="469"/>
    </location>
</feature>
<evidence type="ECO:0000256" key="2">
    <source>
        <dbReference type="SAM" id="Phobius"/>
    </source>
</evidence>
<feature type="transmembrane region" description="Helical" evidence="2">
    <location>
        <begin position="659"/>
        <end position="677"/>
    </location>
</feature>
<feature type="transmembrane region" description="Helical" evidence="2">
    <location>
        <begin position="1640"/>
        <end position="1658"/>
    </location>
</feature>
<feature type="transmembrane region" description="Helical" evidence="2">
    <location>
        <begin position="1427"/>
        <end position="1445"/>
    </location>
</feature>
<feature type="transmembrane region" description="Helical" evidence="2">
    <location>
        <begin position="875"/>
        <end position="895"/>
    </location>
</feature>
<feature type="transmembrane region" description="Helical" evidence="2">
    <location>
        <begin position="350"/>
        <end position="370"/>
    </location>
</feature>
<feature type="transmembrane region" description="Helical" evidence="2">
    <location>
        <begin position="1606"/>
        <end position="1628"/>
    </location>
</feature>
<dbReference type="Proteomes" id="UP000625527">
    <property type="component" value="Unassembled WGS sequence"/>
</dbReference>
<feature type="transmembrane region" description="Helical" evidence="2">
    <location>
        <begin position="1483"/>
        <end position="1505"/>
    </location>
</feature>
<dbReference type="RefSeq" id="WP_192861009.1">
    <property type="nucleotide sequence ID" value="NZ_JADAQT010000020.1"/>
</dbReference>
<feature type="compositionally biased region" description="Basic and acidic residues" evidence="1">
    <location>
        <begin position="1451"/>
        <end position="1471"/>
    </location>
</feature>
<feature type="transmembrane region" description="Helical" evidence="2">
    <location>
        <begin position="1399"/>
        <end position="1415"/>
    </location>
</feature>
<feature type="transmembrane region" description="Helical" evidence="2">
    <location>
        <begin position="901"/>
        <end position="924"/>
    </location>
</feature>
<feature type="transmembrane region" description="Helical" evidence="2">
    <location>
        <begin position="1696"/>
        <end position="1714"/>
    </location>
</feature>
<keyword evidence="4" id="KW-1185">Reference proteome</keyword>
<dbReference type="EMBL" id="JADAQT010000020">
    <property type="protein sequence ID" value="MBE1874446.1"/>
    <property type="molecule type" value="Genomic_DNA"/>
</dbReference>
<feature type="transmembrane region" description="Helical" evidence="2">
    <location>
        <begin position="1225"/>
        <end position="1244"/>
    </location>
</feature>